<sequence length="72" mass="8133">MAAFRELYNGVAFDEIPQRVLTFSTSPCGRGPRDAVRIRRFRARYSIWDEQLVQSGPGGPCKSGNPRLLHAR</sequence>
<name>A0A4U5M8V4_STECR</name>
<keyword evidence="3" id="KW-1185">Reference proteome</keyword>
<organism evidence="2 3">
    <name type="scientific">Steinernema carpocapsae</name>
    <name type="common">Entomopathogenic nematode</name>
    <dbReference type="NCBI Taxonomy" id="34508"/>
    <lineage>
        <taxon>Eukaryota</taxon>
        <taxon>Metazoa</taxon>
        <taxon>Ecdysozoa</taxon>
        <taxon>Nematoda</taxon>
        <taxon>Chromadorea</taxon>
        <taxon>Rhabditida</taxon>
        <taxon>Tylenchina</taxon>
        <taxon>Panagrolaimomorpha</taxon>
        <taxon>Strongyloidoidea</taxon>
        <taxon>Steinernematidae</taxon>
        <taxon>Steinernema</taxon>
    </lineage>
</organism>
<feature type="region of interest" description="Disordered" evidence="1">
    <location>
        <begin position="53"/>
        <end position="72"/>
    </location>
</feature>
<evidence type="ECO:0000256" key="1">
    <source>
        <dbReference type="SAM" id="MobiDB-lite"/>
    </source>
</evidence>
<reference evidence="2 3" key="1">
    <citation type="journal article" date="2015" name="Genome Biol.">
        <title>Comparative genomics of Steinernema reveals deeply conserved gene regulatory networks.</title>
        <authorList>
            <person name="Dillman A.R."/>
            <person name="Macchietto M."/>
            <person name="Porter C.F."/>
            <person name="Rogers A."/>
            <person name="Williams B."/>
            <person name="Antoshechkin I."/>
            <person name="Lee M.M."/>
            <person name="Goodwin Z."/>
            <person name="Lu X."/>
            <person name="Lewis E.E."/>
            <person name="Goodrich-Blair H."/>
            <person name="Stock S.P."/>
            <person name="Adams B.J."/>
            <person name="Sternberg P.W."/>
            <person name="Mortazavi A."/>
        </authorList>
    </citation>
    <scope>NUCLEOTIDE SEQUENCE [LARGE SCALE GENOMIC DNA]</scope>
    <source>
        <strain evidence="2 3">ALL</strain>
    </source>
</reference>
<dbReference type="Proteomes" id="UP000298663">
    <property type="component" value="Unassembled WGS sequence"/>
</dbReference>
<dbReference type="EMBL" id="AZBU02000009">
    <property type="protein sequence ID" value="TKR65312.1"/>
    <property type="molecule type" value="Genomic_DNA"/>
</dbReference>
<evidence type="ECO:0000313" key="3">
    <source>
        <dbReference type="Proteomes" id="UP000298663"/>
    </source>
</evidence>
<dbReference type="AlphaFoldDB" id="A0A4U5M8V4"/>
<comment type="caution">
    <text evidence="2">The sequence shown here is derived from an EMBL/GenBank/DDBJ whole genome shotgun (WGS) entry which is preliminary data.</text>
</comment>
<proteinExistence type="predicted"/>
<reference evidence="2 3" key="2">
    <citation type="journal article" date="2019" name="G3 (Bethesda)">
        <title>Hybrid Assembly of the Genome of the Entomopathogenic Nematode Steinernema carpocapsae Identifies the X-Chromosome.</title>
        <authorList>
            <person name="Serra L."/>
            <person name="Macchietto M."/>
            <person name="Macias-Munoz A."/>
            <person name="McGill C.J."/>
            <person name="Rodriguez I.M."/>
            <person name="Rodriguez B."/>
            <person name="Murad R."/>
            <person name="Mortazavi A."/>
        </authorList>
    </citation>
    <scope>NUCLEOTIDE SEQUENCE [LARGE SCALE GENOMIC DNA]</scope>
    <source>
        <strain evidence="2 3">ALL</strain>
    </source>
</reference>
<gene>
    <name evidence="2" type="ORF">L596_025731</name>
</gene>
<protein>
    <submittedName>
        <fullName evidence="2">Uncharacterized protein</fullName>
    </submittedName>
</protein>
<evidence type="ECO:0000313" key="2">
    <source>
        <dbReference type="EMBL" id="TKR65312.1"/>
    </source>
</evidence>
<accession>A0A4U5M8V4</accession>